<dbReference type="InterPro" id="IPR036280">
    <property type="entry name" value="Multihaem_cyt_sf"/>
</dbReference>
<evidence type="ECO:0000313" key="3">
    <source>
        <dbReference type="EMBL" id="MDO3381681.1"/>
    </source>
</evidence>
<evidence type="ECO:0000256" key="1">
    <source>
        <dbReference type="SAM" id="SignalP"/>
    </source>
</evidence>
<accession>A0ABT8TCM1</accession>
<dbReference type="Gene3D" id="1.10.1130.10">
    <property type="entry name" value="Flavocytochrome C3, Chain A"/>
    <property type="match status" value="1"/>
</dbReference>
<proteinExistence type="predicted"/>
<comment type="caution">
    <text evidence="3">The sequence shown here is derived from an EMBL/GenBank/DDBJ whole genome shotgun (WGS) entry which is preliminary data.</text>
</comment>
<keyword evidence="1" id="KW-0732">Signal</keyword>
<protein>
    <submittedName>
        <fullName evidence="3">Multiheme c-type cytochrome</fullName>
    </submittedName>
</protein>
<dbReference type="Pfam" id="PF13435">
    <property type="entry name" value="Cytochrome_C554"/>
    <property type="match status" value="1"/>
</dbReference>
<name>A0ABT8TCM1_9GAMM</name>
<dbReference type="EMBL" id="JAULRT010000035">
    <property type="protein sequence ID" value="MDO3381681.1"/>
    <property type="molecule type" value="Genomic_DNA"/>
</dbReference>
<keyword evidence="4" id="KW-1185">Reference proteome</keyword>
<feature type="domain" description="Cytochrome c-552/4" evidence="2">
    <location>
        <begin position="62"/>
        <end position="148"/>
    </location>
</feature>
<dbReference type="InterPro" id="IPR023155">
    <property type="entry name" value="Cyt_c-552/4"/>
</dbReference>
<evidence type="ECO:0000313" key="4">
    <source>
        <dbReference type="Proteomes" id="UP001168380"/>
    </source>
</evidence>
<gene>
    <name evidence="3" type="ORF">QWI16_05800</name>
</gene>
<dbReference type="RefSeq" id="WP_302711821.1">
    <property type="nucleotide sequence ID" value="NZ_JAULRT010000035.1"/>
</dbReference>
<feature type="chain" id="PRO_5045370000" evidence="1">
    <location>
        <begin position="23"/>
        <end position="459"/>
    </location>
</feature>
<dbReference type="SUPFAM" id="SSF48695">
    <property type="entry name" value="Multiheme cytochromes"/>
    <property type="match status" value="1"/>
</dbReference>
<reference evidence="3" key="1">
    <citation type="submission" date="2023-07" db="EMBL/GenBank/DDBJ databases">
        <title>Gilvimarinus algae sp. nov., isolated from the surface of Kelp.</title>
        <authorList>
            <person name="Sun Y.Y."/>
            <person name="Gong Y."/>
            <person name="Du Z.J."/>
        </authorList>
    </citation>
    <scope>NUCLEOTIDE SEQUENCE</scope>
    <source>
        <strain evidence="3">SDUM040014</strain>
    </source>
</reference>
<organism evidence="3 4">
    <name type="scientific">Gilvimarinus algae</name>
    <dbReference type="NCBI Taxonomy" id="3058037"/>
    <lineage>
        <taxon>Bacteria</taxon>
        <taxon>Pseudomonadati</taxon>
        <taxon>Pseudomonadota</taxon>
        <taxon>Gammaproteobacteria</taxon>
        <taxon>Cellvibrionales</taxon>
        <taxon>Cellvibrionaceae</taxon>
        <taxon>Gilvimarinus</taxon>
    </lineage>
</organism>
<evidence type="ECO:0000259" key="2">
    <source>
        <dbReference type="Pfam" id="PF13435"/>
    </source>
</evidence>
<feature type="signal peptide" evidence="1">
    <location>
        <begin position="1"/>
        <end position="22"/>
    </location>
</feature>
<dbReference type="Proteomes" id="UP001168380">
    <property type="component" value="Unassembled WGS sequence"/>
</dbReference>
<sequence length="459" mass="50495">MQPYVKLFSVTLLWVAAHSVLASTPVEQRIIDEALTPLFGLHRATTSSGKVIPEHQFDKAQVCGACHTDIYREWRSSMMSHAWDDPIYRALLARASKATGGELDSFCTGCHTPTGLVSGKVTTADNQNPPDVHTPETDMPGVDCEACHNINAISGLDNGAYVINDAGTAKLKYGPRQEASSPYHQTAYSELHTDSKMCATCHNVTHPTNGVPVERTYDEWYESPYRQAGIDCQDCHMKGTPGKSAIMGPDRPDRATHWFAGGNTTILEHFGRTENAENARQLLRTSATVELIDSSDLEPGGHAAVTFKVTNTGAGHKLPTGFPEGREVWLDFAVTDADGKQIYRLGQVKDGKTEPGTKNFMVKLGDKDGKKVEVEVWRITHIMSDNRILPKGHAMVDYRFAVPRTAKPPFELRATLHYWPFSQAFADELLGPGEIDVIVETITEFTTTLGEKRAEVAAR</sequence>